<dbReference type="InterPro" id="IPR002314">
    <property type="entry name" value="aa-tRNA-synt_IIb"/>
</dbReference>
<evidence type="ECO:0000259" key="10">
    <source>
        <dbReference type="PROSITE" id="PS50862"/>
    </source>
</evidence>
<dbReference type="InterPro" id="IPR006195">
    <property type="entry name" value="aa-tRNA-synth_II"/>
</dbReference>
<dbReference type="PROSITE" id="PS50862">
    <property type="entry name" value="AA_TRNA_LIGASE_II"/>
    <property type="match status" value="1"/>
</dbReference>
<evidence type="ECO:0000313" key="12">
    <source>
        <dbReference type="Proteomes" id="UP000176648"/>
    </source>
</evidence>
<dbReference type="GO" id="GO:0005829">
    <property type="term" value="C:cytosol"/>
    <property type="evidence" value="ECO:0007669"/>
    <property type="project" value="TreeGrafter"/>
</dbReference>
<dbReference type="Proteomes" id="UP000176648">
    <property type="component" value="Unassembled WGS sequence"/>
</dbReference>
<evidence type="ECO:0000313" key="11">
    <source>
        <dbReference type="EMBL" id="OGY96516.1"/>
    </source>
</evidence>
<dbReference type="EC" id="6.1.1.15" evidence="1"/>
<evidence type="ECO:0000256" key="9">
    <source>
        <dbReference type="ARBA" id="ARBA00047671"/>
    </source>
</evidence>
<keyword evidence="4" id="KW-0547">Nucleotide-binding</keyword>
<evidence type="ECO:0000256" key="5">
    <source>
        <dbReference type="ARBA" id="ARBA00022840"/>
    </source>
</evidence>
<evidence type="ECO:0000256" key="6">
    <source>
        <dbReference type="ARBA" id="ARBA00022917"/>
    </source>
</evidence>
<dbReference type="STRING" id="1798644.A2122_01235"/>
<dbReference type="Gene3D" id="3.40.50.800">
    <property type="entry name" value="Anticodon-binding domain"/>
    <property type="match status" value="1"/>
</dbReference>
<keyword evidence="6" id="KW-0648">Protein biosynthesis</keyword>
<dbReference type="InterPro" id="IPR004154">
    <property type="entry name" value="Anticodon-bd"/>
</dbReference>
<dbReference type="InterPro" id="IPR002316">
    <property type="entry name" value="Pro-tRNA-ligase_IIa"/>
</dbReference>
<protein>
    <recommendedName>
        <fullName evidence="2">Proline--tRNA ligase</fullName>
        <ecNumber evidence="1">6.1.1.15</ecNumber>
    </recommendedName>
    <alternativeName>
        <fullName evidence="8">Prolyl-tRNA synthetase</fullName>
    </alternativeName>
</protein>
<comment type="catalytic activity">
    <reaction evidence="9">
        <text>tRNA(Pro) + L-proline + ATP = L-prolyl-tRNA(Pro) + AMP + diphosphate</text>
        <dbReference type="Rhea" id="RHEA:14305"/>
        <dbReference type="Rhea" id="RHEA-COMP:9700"/>
        <dbReference type="Rhea" id="RHEA-COMP:9702"/>
        <dbReference type="ChEBI" id="CHEBI:30616"/>
        <dbReference type="ChEBI" id="CHEBI:33019"/>
        <dbReference type="ChEBI" id="CHEBI:60039"/>
        <dbReference type="ChEBI" id="CHEBI:78442"/>
        <dbReference type="ChEBI" id="CHEBI:78532"/>
        <dbReference type="ChEBI" id="CHEBI:456215"/>
        <dbReference type="EC" id="6.1.1.15"/>
    </reaction>
</comment>
<keyword evidence="7" id="KW-0030">Aminoacyl-tRNA synthetase</keyword>
<evidence type="ECO:0000256" key="1">
    <source>
        <dbReference type="ARBA" id="ARBA00012831"/>
    </source>
</evidence>
<dbReference type="GO" id="GO:0005524">
    <property type="term" value="F:ATP binding"/>
    <property type="evidence" value="ECO:0007669"/>
    <property type="project" value="UniProtKB-KW"/>
</dbReference>
<comment type="caution">
    <text evidence="11">The sequence shown here is derived from an EMBL/GenBank/DDBJ whole genome shotgun (WGS) entry which is preliminary data.</text>
</comment>
<dbReference type="PRINTS" id="PR01046">
    <property type="entry name" value="TRNASYNTHPRO"/>
</dbReference>
<dbReference type="GO" id="GO:0006433">
    <property type="term" value="P:prolyl-tRNA aminoacylation"/>
    <property type="evidence" value="ECO:0007669"/>
    <property type="project" value="InterPro"/>
</dbReference>
<evidence type="ECO:0000256" key="2">
    <source>
        <dbReference type="ARBA" id="ARBA00019110"/>
    </source>
</evidence>
<dbReference type="InterPro" id="IPR045864">
    <property type="entry name" value="aa-tRNA-synth_II/BPL/LPL"/>
</dbReference>
<evidence type="ECO:0000256" key="7">
    <source>
        <dbReference type="ARBA" id="ARBA00023146"/>
    </source>
</evidence>
<dbReference type="InterPro" id="IPR050062">
    <property type="entry name" value="Pro-tRNA_synthetase"/>
</dbReference>
<accession>A0A1G2C5J8</accession>
<reference evidence="11 12" key="1">
    <citation type="journal article" date="2016" name="Nat. Commun.">
        <title>Thousands of microbial genomes shed light on interconnected biogeochemical processes in an aquifer system.</title>
        <authorList>
            <person name="Anantharaman K."/>
            <person name="Brown C.T."/>
            <person name="Hug L.A."/>
            <person name="Sharon I."/>
            <person name="Castelle C.J."/>
            <person name="Probst A.J."/>
            <person name="Thomas B.C."/>
            <person name="Singh A."/>
            <person name="Wilkins M.J."/>
            <person name="Karaoz U."/>
            <person name="Brodie E.L."/>
            <person name="Williams K.H."/>
            <person name="Hubbard S.S."/>
            <person name="Banfield J.F."/>
        </authorList>
    </citation>
    <scope>NUCLEOTIDE SEQUENCE [LARGE SCALE GENOMIC DNA]</scope>
</reference>
<keyword evidence="5" id="KW-0067">ATP-binding</keyword>
<dbReference type="GO" id="GO:0004827">
    <property type="term" value="F:proline-tRNA ligase activity"/>
    <property type="evidence" value="ECO:0007669"/>
    <property type="project" value="UniProtKB-EC"/>
</dbReference>
<organism evidence="11 12">
    <name type="scientific">Candidatus Liptonbacteria bacterium GWB1_49_6</name>
    <dbReference type="NCBI Taxonomy" id="1798644"/>
    <lineage>
        <taxon>Bacteria</taxon>
        <taxon>Candidatus Liptoniibacteriota</taxon>
    </lineage>
</organism>
<dbReference type="EMBL" id="MHKU01000029">
    <property type="protein sequence ID" value="OGY96516.1"/>
    <property type="molecule type" value="Genomic_DNA"/>
</dbReference>
<dbReference type="SUPFAM" id="SSF55681">
    <property type="entry name" value="Class II aaRS and biotin synthetases"/>
    <property type="match status" value="1"/>
</dbReference>
<evidence type="ECO:0000256" key="8">
    <source>
        <dbReference type="ARBA" id="ARBA00029731"/>
    </source>
</evidence>
<dbReference type="PANTHER" id="PTHR42753:SF2">
    <property type="entry name" value="PROLINE--TRNA LIGASE"/>
    <property type="match status" value="1"/>
</dbReference>
<dbReference type="Pfam" id="PF03129">
    <property type="entry name" value="HGTP_anticodon"/>
    <property type="match status" value="1"/>
</dbReference>
<name>A0A1G2C5J8_9BACT</name>
<dbReference type="InterPro" id="IPR036621">
    <property type="entry name" value="Anticodon-bd_dom_sf"/>
</dbReference>
<dbReference type="Pfam" id="PF00587">
    <property type="entry name" value="tRNA-synt_2b"/>
    <property type="match status" value="1"/>
</dbReference>
<dbReference type="Gene3D" id="3.30.930.10">
    <property type="entry name" value="Bira Bifunctional Protein, Domain 2"/>
    <property type="match status" value="1"/>
</dbReference>
<dbReference type="SUPFAM" id="SSF52954">
    <property type="entry name" value="Class II aaRS ABD-related"/>
    <property type="match status" value="1"/>
</dbReference>
<gene>
    <name evidence="11" type="ORF">A2122_01235</name>
</gene>
<feature type="domain" description="Aminoacyl-transfer RNA synthetases class-II family profile" evidence="10">
    <location>
        <begin position="38"/>
        <end position="316"/>
    </location>
</feature>
<proteinExistence type="predicted"/>
<dbReference type="AlphaFoldDB" id="A0A1G2C5J8"/>
<evidence type="ECO:0000256" key="4">
    <source>
        <dbReference type="ARBA" id="ARBA00022741"/>
    </source>
</evidence>
<evidence type="ECO:0000256" key="3">
    <source>
        <dbReference type="ARBA" id="ARBA00022598"/>
    </source>
</evidence>
<sequence>MRQSKLFTKAERTSPKDEVAKNAKLLARAGFVRKLSAGIYAYLPLGWRVMNKIMGIIREEMNAIGGQEMFMPAMVEKKYMEATGRWGLDVGFEVGAKGEKNAAYTLGWTHEEVLTVIASKFVGSYKDLPFYAYQIQTKFRNEARPQGGLIRTKEFLMKDLYSFHASEKDLLRYYEEVKQAYFRIFERCGLKTLYTIAAGGDFTISNTHEFQVLSEVGEDTIFYCEKCEYSENSEISKLNDGSKCPKCGGNIQKGRAIEAGNIFPLGTKYAEAFGLSFLDKEGKKQPVVMGSYGIGVGRLMGTIAEVLSDEEGLVWPVSVAPFAVHLLDLGGSRAETVYGDLQKAGISVLFDDRAISPGEKLVESALIGIPFRAVTSERTGEKIELKLRNEKETKLVTLSELTKILKP</sequence>
<keyword evidence="3" id="KW-0436">Ligase</keyword>
<dbReference type="PANTHER" id="PTHR42753">
    <property type="entry name" value="MITOCHONDRIAL RIBOSOME PROTEIN L39/PROLYL-TRNA LIGASE FAMILY MEMBER"/>
    <property type="match status" value="1"/>
</dbReference>